<reference evidence="2" key="1">
    <citation type="journal article" date="2019" name="Int. J. Syst. Evol. Microbiol.">
        <title>The Global Catalogue of Microorganisms (GCM) 10K type strain sequencing project: providing services to taxonomists for standard genome sequencing and annotation.</title>
        <authorList>
            <consortium name="The Broad Institute Genomics Platform"/>
            <consortium name="The Broad Institute Genome Sequencing Center for Infectious Disease"/>
            <person name="Wu L."/>
            <person name="Ma J."/>
        </authorList>
    </citation>
    <scope>NUCLEOTIDE SEQUENCE [LARGE SCALE GENOMIC DNA]</scope>
    <source>
        <strain evidence="2">JCM 9377</strain>
    </source>
</reference>
<evidence type="ECO:0000313" key="1">
    <source>
        <dbReference type="EMBL" id="GAA3215545.1"/>
    </source>
</evidence>
<gene>
    <name evidence="1" type="ORF">GCM10010468_37050</name>
</gene>
<proteinExistence type="predicted"/>
<organism evidence="1 2">
    <name type="scientific">Actinocorallia longicatena</name>
    <dbReference type="NCBI Taxonomy" id="111803"/>
    <lineage>
        <taxon>Bacteria</taxon>
        <taxon>Bacillati</taxon>
        <taxon>Actinomycetota</taxon>
        <taxon>Actinomycetes</taxon>
        <taxon>Streptosporangiales</taxon>
        <taxon>Thermomonosporaceae</taxon>
        <taxon>Actinocorallia</taxon>
    </lineage>
</organism>
<accession>A0ABP6QBL6</accession>
<protein>
    <recommendedName>
        <fullName evidence="3">Recombination endonuclease VII</fullName>
    </recommendedName>
</protein>
<evidence type="ECO:0008006" key="3">
    <source>
        <dbReference type="Google" id="ProtNLM"/>
    </source>
</evidence>
<sequence length="76" mass="8440">MIKALRTRKARTSTGTCALCRTPLVVGQRISQYQGMRAWVHSACAVKSCEHCHQRLPLTRIAQGFTAHPMCQGEAE</sequence>
<name>A0ABP6QBL6_9ACTN</name>
<evidence type="ECO:0000313" key="2">
    <source>
        <dbReference type="Proteomes" id="UP001501237"/>
    </source>
</evidence>
<dbReference type="EMBL" id="BAAAUV010000008">
    <property type="protein sequence ID" value="GAA3215545.1"/>
    <property type="molecule type" value="Genomic_DNA"/>
</dbReference>
<keyword evidence="2" id="KW-1185">Reference proteome</keyword>
<dbReference type="Proteomes" id="UP001501237">
    <property type="component" value="Unassembled WGS sequence"/>
</dbReference>
<dbReference type="RefSeq" id="WP_344829611.1">
    <property type="nucleotide sequence ID" value="NZ_BAAAUV010000008.1"/>
</dbReference>
<comment type="caution">
    <text evidence="1">The sequence shown here is derived from an EMBL/GenBank/DDBJ whole genome shotgun (WGS) entry which is preliminary data.</text>
</comment>